<dbReference type="SUPFAM" id="SSF48371">
    <property type="entry name" value="ARM repeat"/>
    <property type="match status" value="1"/>
</dbReference>
<keyword evidence="3" id="KW-1185">Reference proteome</keyword>
<comment type="caution">
    <text evidence="2">The sequence shown here is derived from an EMBL/GenBank/DDBJ whole genome shotgun (WGS) entry which is preliminary data.</text>
</comment>
<dbReference type="Pfam" id="PF08713">
    <property type="entry name" value="DNA_alkylation"/>
    <property type="match status" value="1"/>
</dbReference>
<accession>A0A6N7Q0Q0</accession>
<reference evidence="2 3" key="1">
    <citation type="submission" date="2019-10" db="EMBL/GenBank/DDBJ databases">
        <title>A soil myxobacterium in the family Polyangiaceae.</title>
        <authorList>
            <person name="Li Y."/>
            <person name="Wang J."/>
        </authorList>
    </citation>
    <scope>NUCLEOTIDE SEQUENCE [LARGE SCALE GENOMIC DNA]</scope>
    <source>
        <strain evidence="2 3">DSM 14734</strain>
    </source>
</reference>
<evidence type="ECO:0000313" key="2">
    <source>
        <dbReference type="EMBL" id="MRG96105.1"/>
    </source>
</evidence>
<dbReference type="InterPro" id="IPR014825">
    <property type="entry name" value="DNA_alkylation"/>
</dbReference>
<feature type="region of interest" description="Disordered" evidence="1">
    <location>
        <begin position="366"/>
        <end position="398"/>
    </location>
</feature>
<dbReference type="InterPro" id="IPR016024">
    <property type="entry name" value="ARM-type_fold"/>
</dbReference>
<dbReference type="Gene3D" id="1.25.40.290">
    <property type="entry name" value="ARM repeat domains"/>
    <property type="match status" value="1"/>
</dbReference>
<evidence type="ECO:0000256" key="1">
    <source>
        <dbReference type="SAM" id="MobiDB-lite"/>
    </source>
</evidence>
<dbReference type="RefSeq" id="WP_153822908.1">
    <property type="nucleotide sequence ID" value="NZ_WJIE01000010.1"/>
</dbReference>
<proteinExistence type="predicted"/>
<evidence type="ECO:0000313" key="3">
    <source>
        <dbReference type="Proteomes" id="UP000440224"/>
    </source>
</evidence>
<dbReference type="OrthoDB" id="9797162at2"/>
<organism evidence="2 3">
    <name type="scientific">Polyangium spumosum</name>
    <dbReference type="NCBI Taxonomy" id="889282"/>
    <lineage>
        <taxon>Bacteria</taxon>
        <taxon>Pseudomonadati</taxon>
        <taxon>Myxococcota</taxon>
        <taxon>Polyangia</taxon>
        <taxon>Polyangiales</taxon>
        <taxon>Polyangiaceae</taxon>
        <taxon>Polyangium</taxon>
    </lineage>
</organism>
<sequence length="398" mass="44325">MAEPLKLFFDERLVRRIATSIQAAWPDFPARAFIAEASTGLDDKELKDRGRHIAGALGRALPADFERAVDVLLRSLETPASRDEGAMSAFFYLPHLEYVATRGLDHFEASMRAQHAFTQRFTAEFSIRFFLLREPERTLARLRAWATDPSVHVRRLVSEGTRPRLPWAQRLPAFVEDPTPVLDLLELLKDDPEPYVQRSVANNLNDITKDHPDRVVELCRRWSEGGGPGRAWIVRHALRWLVKRGHPGALSFFGASAAPEVVLERASVTPGKVPLGAEARFSCELASRADAPQKLVVDAVVHYPGANGKARPKVFKLRKIELLPAGRERIEGRVKLVDLTTRRHYPGEHRIELRINGVDFPLGGFEATASNGKGTSPSGRASPSRPGNKAASPRRSRT</sequence>
<name>A0A6N7Q0Q0_9BACT</name>
<protein>
    <submittedName>
        <fullName evidence="2">DNA alkylation repair protein</fullName>
    </submittedName>
</protein>
<dbReference type="Proteomes" id="UP000440224">
    <property type="component" value="Unassembled WGS sequence"/>
</dbReference>
<dbReference type="EMBL" id="WJIE01000010">
    <property type="protein sequence ID" value="MRG96105.1"/>
    <property type="molecule type" value="Genomic_DNA"/>
</dbReference>
<dbReference type="AlphaFoldDB" id="A0A6N7Q0Q0"/>
<feature type="compositionally biased region" description="Low complexity" evidence="1">
    <location>
        <begin position="376"/>
        <end position="387"/>
    </location>
</feature>
<gene>
    <name evidence="2" type="ORF">GF068_29910</name>
</gene>